<feature type="transmembrane region" description="Helical" evidence="1">
    <location>
        <begin position="61"/>
        <end position="82"/>
    </location>
</feature>
<feature type="transmembrane region" description="Helical" evidence="1">
    <location>
        <begin position="123"/>
        <end position="147"/>
    </location>
</feature>
<dbReference type="EMBL" id="CP011125">
    <property type="protein sequence ID" value="AKF03282.1"/>
    <property type="molecule type" value="Genomic_DNA"/>
</dbReference>
<evidence type="ECO:0000313" key="3">
    <source>
        <dbReference type="Proteomes" id="UP000034883"/>
    </source>
</evidence>
<evidence type="ECO:0000313" key="2">
    <source>
        <dbReference type="EMBL" id="AKF03282.1"/>
    </source>
</evidence>
<proteinExistence type="predicted"/>
<keyword evidence="1" id="KW-1133">Transmembrane helix</keyword>
<dbReference type="Proteomes" id="UP000034883">
    <property type="component" value="Chromosome"/>
</dbReference>
<name>A0A0F6YF80_9BACT</name>
<dbReference type="AlphaFoldDB" id="A0A0F6YF80"/>
<feature type="transmembrane region" description="Helical" evidence="1">
    <location>
        <begin position="32"/>
        <end position="49"/>
    </location>
</feature>
<protein>
    <submittedName>
        <fullName evidence="2">Uncharacterized protein</fullName>
    </submittedName>
</protein>
<dbReference type="RefSeq" id="WP_053230735.1">
    <property type="nucleotide sequence ID" value="NZ_CP011125.1"/>
</dbReference>
<keyword evidence="1" id="KW-0812">Transmembrane</keyword>
<evidence type="ECO:0000256" key="1">
    <source>
        <dbReference type="SAM" id="Phobius"/>
    </source>
</evidence>
<reference evidence="2 3" key="1">
    <citation type="submission" date="2015-03" db="EMBL/GenBank/DDBJ databases">
        <title>Genome assembly of Sandaracinus amylolyticus DSM 53668.</title>
        <authorList>
            <person name="Sharma G."/>
            <person name="Subramanian S."/>
        </authorList>
    </citation>
    <scope>NUCLEOTIDE SEQUENCE [LARGE SCALE GENOMIC DNA]</scope>
    <source>
        <strain evidence="2 3">DSM 53668</strain>
    </source>
</reference>
<feature type="transmembrane region" description="Helical" evidence="1">
    <location>
        <begin position="7"/>
        <end position="26"/>
    </location>
</feature>
<keyword evidence="3" id="KW-1185">Reference proteome</keyword>
<dbReference type="KEGG" id="samy:DB32_000431"/>
<sequence>MSRTDRFDAAVVTFAALVLPFTACWFVEPPGWLLAVGTAPLAFLALVVVTASDTRPARRAAWLAVLLVLPAVAAPLACGMLPDAVLWPSTPHGPYGMSCMSGPGVALGVSGAVWTLAPRLDRVALGAGIAIWTLAALALLALVPIVVAEHSGFVTAMPW</sequence>
<accession>A0A0F6YF80</accession>
<organism evidence="2 3">
    <name type="scientific">Sandaracinus amylolyticus</name>
    <dbReference type="NCBI Taxonomy" id="927083"/>
    <lineage>
        <taxon>Bacteria</taxon>
        <taxon>Pseudomonadati</taxon>
        <taxon>Myxococcota</taxon>
        <taxon>Polyangia</taxon>
        <taxon>Polyangiales</taxon>
        <taxon>Sandaracinaceae</taxon>
        <taxon>Sandaracinus</taxon>
    </lineage>
</organism>
<feature type="transmembrane region" description="Helical" evidence="1">
    <location>
        <begin position="94"/>
        <end position="116"/>
    </location>
</feature>
<gene>
    <name evidence="2" type="ORF">DB32_000431</name>
</gene>
<keyword evidence="1" id="KW-0472">Membrane</keyword>